<comment type="catalytic activity">
    <reaction evidence="7">
        <text>(6S)-5,6,7,8-tetrahydrofolyl-(gamma-L-Glu)(n) + (n-1) H2O = (6S)-5,6,7,8-tetrahydrofolate + (n-1) L-glutamate</text>
        <dbReference type="Rhea" id="RHEA:56784"/>
        <dbReference type="Rhea" id="RHEA-COMP:14738"/>
        <dbReference type="ChEBI" id="CHEBI:15377"/>
        <dbReference type="ChEBI" id="CHEBI:29985"/>
        <dbReference type="ChEBI" id="CHEBI:57453"/>
        <dbReference type="ChEBI" id="CHEBI:141005"/>
        <dbReference type="EC" id="3.4.19.9"/>
    </reaction>
</comment>
<feature type="active site" description="Proton donor" evidence="6">
    <location>
        <position position="265"/>
    </location>
</feature>
<feature type="transmembrane region" description="Helical" evidence="8">
    <location>
        <begin position="15"/>
        <end position="36"/>
    </location>
</feature>
<dbReference type="EMBL" id="JAIZAY010000008">
    <property type="protein sequence ID" value="KAJ8037365.1"/>
    <property type="molecule type" value="Genomic_DNA"/>
</dbReference>
<keyword evidence="8" id="KW-0812">Transmembrane</keyword>
<evidence type="ECO:0000256" key="4">
    <source>
        <dbReference type="ARBA" id="ARBA00022729"/>
    </source>
</evidence>
<comment type="similarity">
    <text evidence="2">Belongs to the peptidase C26 family.</text>
</comment>
<dbReference type="GO" id="GO:0005773">
    <property type="term" value="C:vacuole"/>
    <property type="evidence" value="ECO:0007669"/>
    <property type="project" value="TreeGrafter"/>
</dbReference>
<protein>
    <recommendedName>
        <fullName evidence="7">folate gamma-glutamyl hydrolase</fullName>
        <ecNumber evidence="7">3.4.19.9</ecNumber>
    </recommendedName>
</protein>
<evidence type="ECO:0000313" key="10">
    <source>
        <dbReference type="Proteomes" id="UP001152320"/>
    </source>
</evidence>
<reference evidence="9" key="1">
    <citation type="submission" date="2021-10" db="EMBL/GenBank/DDBJ databases">
        <title>Tropical sea cucumber genome reveals ecological adaptation and Cuvierian tubules defense mechanism.</title>
        <authorList>
            <person name="Chen T."/>
        </authorList>
    </citation>
    <scope>NUCLEOTIDE SEQUENCE</scope>
    <source>
        <strain evidence="9">Nanhai2018</strain>
        <tissue evidence="9">Muscle</tissue>
    </source>
</reference>
<dbReference type="GO" id="GO:0005576">
    <property type="term" value="C:extracellular region"/>
    <property type="evidence" value="ECO:0007669"/>
    <property type="project" value="UniProtKB-SubCell"/>
</dbReference>
<gene>
    <name evidence="9" type="ORF">HOLleu_18166</name>
</gene>
<feature type="active site" description="Nucleophile" evidence="6 7">
    <location>
        <position position="154"/>
    </location>
</feature>
<keyword evidence="8" id="KW-0472">Membrane</keyword>
<evidence type="ECO:0000256" key="8">
    <source>
        <dbReference type="SAM" id="Phobius"/>
    </source>
</evidence>
<keyword evidence="3" id="KW-0964">Secreted</keyword>
<dbReference type="GO" id="GO:0034722">
    <property type="term" value="F:gamma-glutamyl-peptidase activity"/>
    <property type="evidence" value="ECO:0007669"/>
    <property type="project" value="UniProtKB-UniRule"/>
</dbReference>
<dbReference type="PROSITE" id="PS51275">
    <property type="entry name" value="PEPTIDASE_C26_GGH"/>
    <property type="match status" value="1"/>
</dbReference>
<dbReference type="GO" id="GO:0046900">
    <property type="term" value="P:tetrahydrofolylpolyglutamate metabolic process"/>
    <property type="evidence" value="ECO:0007669"/>
    <property type="project" value="TreeGrafter"/>
</dbReference>
<feature type="active site" evidence="7">
    <location>
        <position position="265"/>
    </location>
</feature>
<evidence type="ECO:0000256" key="5">
    <source>
        <dbReference type="ARBA" id="ARBA00022801"/>
    </source>
</evidence>
<proteinExistence type="inferred from homology"/>
<dbReference type="PROSITE" id="PS51273">
    <property type="entry name" value="GATASE_TYPE_1"/>
    <property type="match status" value="1"/>
</dbReference>
<dbReference type="Gene3D" id="3.40.50.880">
    <property type="match status" value="1"/>
</dbReference>
<dbReference type="PANTHER" id="PTHR11315">
    <property type="entry name" value="PROTEASE FAMILY C26 GAMMA-GLUTAMYL HYDROLASE"/>
    <property type="match status" value="1"/>
</dbReference>
<keyword evidence="10" id="KW-1185">Reference proteome</keyword>
<keyword evidence="5 7" id="KW-0378">Hydrolase</keyword>
<evidence type="ECO:0000256" key="7">
    <source>
        <dbReference type="PROSITE-ProRule" id="PRU00607"/>
    </source>
</evidence>
<organism evidence="9 10">
    <name type="scientific">Holothuria leucospilota</name>
    <name type="common">Black long sea cucumber</name>
    <name type="synonym">Mertensiothuria leucospilota</name>
    <dbReference type="NCBI Taxonomy" id="206669"/>
    <lineage>
        <taxon>Eukaryota</taxon>
        <taxon>Metazoa</taxon>
        <taxon>Echinodermata</taxon>
        <taxon>Eleutherozoa</taxon>
        <taxon>Echinozoa</taxon>
        <taxon>Holothuroidea</taxon>
        <taxon>Aspidochirotacea</taxon>
        <taxon>Aspidochirotida</taxon>
        <taxon>Holothuriidae</taxon>
        <taxon>Holothuria</taxon>
    </lineage>
</organism>
<name>A0A9Q1H993_HOLLE</name>
<evidence type="ECO:0000256" key="2">
    <source>
        <dbReference type="ARBA" id="ARBA00011083"/>
    </source>
</evidence>
<dbReference type="InterPro" id="IPR011697">
    <property type="entry name" value="Peptidase_C26"/>
</dbReference>
<dbReference type="AlphaFoldDB" id="A0A9Q1H993"/>
<dbReference type="FunFam" id="3.40.50.880:FF:000024">
    <property type="entry name" value="Folate gamma-glutamyl hydrolase"/>
    <property type="match status" value="1"/>
</dbReference>
<comment type="caution">
    <text evidence="9">The sequence shown here is derived from an EMBL/GenBank/DDBJ whole genome shotgun (WGS) entry which is preliminary data.</text>
</comment>
<dbReference type="InterPro" id="IPR015527">
    <property type="entry name" value="Pept_C26_g-glut_hydrolase"/>
</dbReference>
<evidence type="ECO:0000256" key="1">
    <source>
        <dbReference type="ARBA" id="ARBA00004239"/>
    </source>
</evidence>
<keyword evidence="8" id="KW-1133">Transmembrane helix</keyword>
<dbReference type="Pfam" id="PF07722">
    <property type="entry name" value="Peptidase_C26"/>
    <property type="match status" value="1"/>
</dbReference>
<dbReference type="SUPFAM" id="SSF52317">
    <property type="entry name" value="Class I glutamine amidotransferase-like"/>
    <property type="match status" value="1"/>
</dbReference>
<evidence type="ECO:0000313" key="9">
    <source>
        <dbReference type="EMBL" id="KAJ8037365.1"/>
    </source>
</evidence>
<dbReference type="Proteomes" id="UP001152320">
    <property type="component" value="Chromosome 8"/>
</dbReference>
<dbReference type="PANTHER" id="PTHR11315:SF0">
    <property type="entry name" value="FOLATE GAMMA-GLUTAMYL HYDROLASE"/>
    <property type="match status" value="1"/>
</dbReference>
<sequence length="340" mass="37412">MIQGADGILPPSGCSLTWCYVLVKVLLITLAILVILPSRVSSARDNDGKLNDRPIIGVLSQESVKELMEFGPTYIPASYVKFIESGGARVVPILINQTESYYTEMFNSINGVLFPGGGVDDLLHSGYGIAGKIFYDLAIKSNKEGDYFPIWGTCQGFELIASLAAGKNILATLGANKENLNVSLTKDVAKSKLLGNAPSEVTDALRTKAVTYNYHTYSVTPDIYRKYAGLNSTYTILGTSKTDKGETFISIMEAKEYPFYAVQFHPEKPTFEWSVNTNIKHNSFAVKTGAYFSEFLVSEARKSNHTFVSPTEESSSLIYSYNVTFTGGAYDLTQCYFFDL</sequence>
<dbReference type="EC" id="3.4.19.9" evidence="7"/>
<dbReference type="InterPro" id="IPR029062">
    <property type="entry name" value="Class_I_gatase-like"/>
</dbReference>
<keyword evidence="4" id="KW-0732">Signal</keyword>
<comment type="subcellular location">
    <subcellularLocation>
        <location evidence="1">Secreted</location>
        <location evidence="1">Extracellular space</location>
    </subcellularLocation>
</comment>
<evidence type="ECO:0000256" key="3">
    <source>
        <dbReference type="ARBA" id="ARBA00022525"/>
    </source>
</evidence>
<evidence type="ECO:0000256" key="6">
    <source>
        <dbReference type="PIRSR" id="PIRSR615527-1"/>
    </source>
</evidence>
<accession>A0A9Q1H993</accession>
<dbReference type="OrthoDB" id="64220at2759"/>